<accession>A0ABT5I9I0</accession>
<dbReference type="SMART" id="SM00421">
    <property type="entry name" value="HTH_LUXR"/>
    <property type="match status" value="1"/>
</dbReference>
<proteinExistence type="predicted"/>
<keyword evidence="3" id="KW-0804">Transcription</keyword>
<evidence type="ECO:0000256" key="4">
    <source>
        <dbReference type="SAM" id="Phobius"/>
    </source>
</evidence>
<dbReference type="SUPFAM" id="SSF46894">
    <property type="entry name" value="C-terminal effector domain of the bipartite response regulators"/>
    <property type="match status" value="1"/>
</dbReference>
<gene>
    <name evidence="6" type="ORF">PQU94_00970</name>
</gene>
<sequence length="191" mass="20317">MSHPTIGITKLSPREKQVLRLTLTGYTQKEIARELQIEVTTVKTHANSACQKLGETTTRAAARAFAENEYGCASSAAAALIREGGPPSERISDDLGAVHGEEGAVTAQSMNGHRTETSSAVSGPALLPVSSIAVHKSPVTTWEAFEKWVKATSTTQWLITLVLLAIGLGLSVSSLLFVSAHMLQTLNRIIP</sequence>
<keyword evidence="4" id="KW-1133">Transmembrane helix</keyword>
<dbReference type="Proteomes" id="UP001216595">
    <property type="component" value="Unassembled WGS sequence"/>
</dbReference>
<name>A0ABT5I9I0_9CAUL</name>
<dbReference type="PANTHER" id="PTHR44688">
    <property type="entry name" value="DNA-BINDING TRANSCRIPTIONAL ACTIVATOR DEVR_DOSR"/>
    <property type="match status" value="1"/>
</dbReference>
<dbReference type="Pfam" id="PF00196">
    <property type="entry name" value="GerE"/>
    <property type="match status" value="1"/>
</dbReference>
<dbReference type="InterPro" id="IPR016032">
    <property type="entry name" value="Sig_transdc_resp-reg_C-effctor"/>
</dbReference>
<evidence type="ECO:0000313" key="7">
    <source>
        <dbReference type="Proteomes" id="UP001216595"/>
    </source>
</evidence>
<evidence type="ECO:0000256" key="1">
    <source>
        <dbReference type="ARBA" id="ARBA00023015"/>
    </source>
</evidence>
<dbReference type="InterPro" id="IPR036388">
    <property type="entry name" value="WH-like_DNA-bd_sf"/>
</dbReference>
<dbReference type="PROSITE" id="PS50043">
    <property type="entry name" value="HTH_LUXR_2"/>
    <property type="match status" value="1"/>
</dbReference>
<dbReference type="PANTHER" id="PTHR44688:SF16">
    <property type="entry name" value="DNA-BINDING TRANSCRIPTIONAL ACTIVATOR DEVR_DOSR"/>
    <property type="match status" value="1"/>
</dbReference>
<dbReference type="Gene3D" id="1.10.10.10">
    <property type="entry name" value="Winged helix-like DNA-binding domain superfamily/Winged helix DNA-binding domain"/>
    <property type="match status" value="1"/>
</dbReference>
<keyword evidence="2" id="KW-0238">DNA-binding</keyword>
<keyword evidence="7" id="KW-1185">Reference proteome</keyword>
<dbReference type="CDD" id="cd06170">
    <property type="entry name" value="LuxR_C_like"/>
    <property type="match status" value="1"/>
</dbReference>
<evidence type="ECO:0000313" key="6">
    <source>
        <dbReference type="EMBL" id="MDC7692844.1"/>
    </source>
</evidence>
<dbReference type="PRINTS" id="PR00038">
    <property type="entry name" value="HTHLUXR"/>
</dbReference>
<evidence type="ECO:0000259" key="5">
    <source>
        <dbReference type="PROSITE" id="PS50043"/>
    </source>
</evidence>
<evidence type="ECO:0000256" key="3">
    <source>
        <dbReference type="ARBA" id="ARBA00023163"/>
    </source>
</evidence>
<keyword evidence="4" id="KW-0812">Transmembrane</keyword>
<dbReference type="RefSeq" id="WP_272739629.1">
    <property type="nucleotide sequence ID" value="NZ_JAQQKW010000001.1"/>
</dbReference>
<dbReference type="InterPro" id="IPR000792">
    <property type="entry name" value="Tscrpt_reg_LuxR_C"/>
</dbReference>
<feature type="domain" description="HTH luxR-type" evidence="5">
    <location>
        <begin position="4"/>
        <end position="69"/>
    </location>
</feature>
<keyword evidence="4" id="KW-0472">Membrane</keyword>
<reference evidence="6 7" key="1">
    <citation type="submission" date="2023-01" db="EMBL/GenBank/DDBJ databases">
        <title>Novel species of the genus Asticcacaulis isolated from rivers.</title>
        <authorList>
            <person name="Lu H."/>
        </authorList>
    </citation>
    <scope>NUCLEOTIDE SEQUENCE [LARGE SCALE GENOMIC DNA]</scope>
    <source>
        <strain evidence="6 7">DXS10W</strain>
    </source>
</reference>
<comment type="caution">
    <text evidence="6">The sequence shown here is derived from an EMBL/GenBank/DDBJ whole genome shotgun (WGS) entry which is preliminary data.</text>
</comment>
<organism evidence="6 7">
    <name type="scientific">Asticcacaulis currens</name>
    <dbReference type="NCBI Taxonomy" id="2984210"/>
    <lineage>
        <taxon>Bacteria</taxon>
        <taxon>Pseudomonadati</taxon>
        <taxon>Pseudomonadota</taxon>
        <taxon>Alphaproteobacteria</taxon>
        <taxon>Caulobacterales</taxon>
        <taxon>Caulobacteraceae</taxon>
        <taxon>Asticcacaulis</taxon>
    </lineage>
</organism>
<feature type="transmembrane region" description="Helical" evidence="4">
    <location>
        <begin position="157"/>
        <end position="178"/>
    </location>
</feature>
<evidence type="ECO:0000256" key="2">
    <source>
        <dbReference type="ARBA" id="ARBA00023125"/>
    </source>
</evidence>
<keyword evidence="1" id="KW-0805">Transcription regulation</keyword>
<protein>
    <submittedName>
        <fullName evidence="6">Helix-turn-helix transcriptional regulator</fullName>
    </submittedName>
</protein>
<dbReference type="EMBL" id="JAQQKW010000001">
    <property type="protein sequence ID" value="MDC7692844.1"/>
    <property type="molecule type" value="Genomic_DNA"/>
</dbReference>